<evidence type="ECO:0000259" key="1">
    <source>
        <dbReference type="PROSITE" id="PS51186"/>
    </source>
</evidence>
<organism evidence="2 3">
    <name type="scientific">Mixta gaviniae</name>
    <dbReference type="NCBI Taxonomy" id="665914"/>
    <lineage>
        <taxon>Bacteria</taxon>
        <taxon>Pseudomonadati</taxon>
        <taxon>Pseudomonadota</taxon>
        <taxon>Gammaproteobacteria</taxon>
        <taxon>Enterobacterales</taxon>
        <taxon>Erwiniaceae</taxon>
        <taxon>Mixta</taxon>
    </lineage>
</organism>
<dbReference type="Pfam" id="PF21926">
    <property type="entry name" value="FeeM"/>
    <property type="match status" value="1"/>
</dbReference>
<dbReference type="EMBL" id="CP026377">
    <property type="protein sequence ID" value="AUX91748.1"/>
    <property type="molecule type" value="Genomic_DNA"/>
</dbReference>
<dbReference type="CDD" id="cd04301">
    <property type="entry name" value="NAT_SF"/>
    <property type="match status" value="1"/>
</dbReference>
<protein>
    <recommendedName>
        <fullName evidence="1">N-acetyltransferase domain-containing protein</fullName>
    </recommendedName>
</protein>
<dbReference type="Proteomes" id="UP000238365">
    <property type="component" value="Chromosome"/>
</dbReference>
<dbReference type="SUPFAM" id="SSF55729">
    <property type="entry name" value="Acyl-CoA N-acyltransferases (Nat)"/>
    <property type="match status" value="1"/>
</dbReference>
<dbReference type="InterPro" id="IPR054597">
    <property type="entry name" value="FeeM_cat"/>
</dbReference>
<evidence type="ECO:0000313" key="2">
    <source>
        <dbReference type="EMBL" id="AUX91748.1"/>
    </source>
</evidence>
<dbReference type="InterPro" id="IPR000182">
    <property type="entry name" value="GNAT_dom"/>
</dbReference>
<dbReference type="PROSITE" id="PS51186">
    <property type="entry name" value="GNAT"/>
    <property type="match status" value="1"/>
</dbReference>
<sequence>MLHPAVQPAAQPPCKAGLRRTLRFNQQHSSDKVDICQVATLPEFFASMQKLHAEYLRLGLVTRQQGDMLFSPWFFSPDNRLFIARIAGEVVGTIGFIKQSEQGLPAEKIFADVIRQTGCTPEKTAEIGSLCIDARYRGTGMLKTLYAWMMLYAIFHQRAETLFIQVEKRKARFYQDLLFFRQLGESRVHPDYQGREVALLHADVHSVGQMLSRQLTPGKSTGLRQLLSTFEIEGMFRQLRQRMRHERALCWNANTVRRYCELCGVNEARLTSSQRALLRALLNRAAD</sequence>
<dbReference type="KEGG" id="pgz:C2E15_00625"/>
<dbReference type="RefSeq" id="WP_104955690.1">
    <property type="nucleotide sequence ID" value="NZ_CP026377.1"/>
</dbReference>
<evidence type="ECO:0000313" key="3">
    <source>
        <dbReference type="Proteomes" id="UP000238365"/>
    </source>
</evidence>
<name>A0A2L0IAX6_9GAMM</name>
<dbReference type="Gene3D" id="3.40.630.30">
    <property type="match status" value="1"/>
</dbReference>
<dbReference type="InterPro" id="IPR016181">
    <property type="entry name" value="Acyl_CoA_acyltransferase"/>
</dbReference>
<dbReference type="AlphaFoldDB" id="A0A2L0IAX6"/>
<gene>
    <name evidence="2" type="ORF">C2E15_00625</name>
</gene>
<accession>A0A2L0IAX6</accession>
<dbReference type="GO" id="GO:0016747">
    <property type="term" value="F:acyltransferase activity, transferring groups other than amino-acyl groups"/>
    <property type="evidence" value="ECO:0007669"/>
    <property type="project" value="InterPro"/>
</dbReference>
<proteinExistence type="predicted"/>
<reference evidence="2 3" key="1">
    <citation type="submission" date="2018-01" db="EMBL/GenBank/DDBJ databases">
        <title>Complete and assembled Genome of Pantoea gaviniae DSM22758T.</title>
        <authorList>
            <person name="Stevens M.J.A."/>
            <person name="Zurfluh K."/>
            <person name="Stephan R."/>
        </authorList>
    </citation>
    <scope>NUCLEOTIDE SEQUENCE [LARGE SCALE GENOMIC DNA]</scope>
    <source>
        <strain evidence="2 3">DSM 22758</strain>
    </source>
</reference>
<feature type="domain" description="N-acetyltransferase" evidence="1">
    <location>
        <begin position="33"/>
        <end position="206"/>
    </location>
</feature>
<keyword evidence="3" id="KW-1185">Reference proteome</keyword>